<evidence type="ECO:0000256" key="4">
    <source>
        <dbReference type="ARBA" id="ARBA00012483"/>
    </source>
</evidence>
<comment type="caution">
    <text evidence="17">The sequence shown here is derived from an EMBL/GenBank/DDBJ whole genome shotgun (WGS) entry which is preliminary data.</text>
</comment>
<name>A0ABQ9KZL7_HEVBR</name>
<protein>
    <recommendedName>
        <fullName evidence="4">RING-type E3 ubiquitin transferase</fullName>
        <ecNumber evidence="4">2.3.2.27</ecNumber>
    </recommendedName>
</protein>
<comment type="subcellular location">
    <subcellularLocation>
        <location evidence="2">Membrane</location>
        <topology evidence="2">Single-pass membrane protein</topology>
    </subcellularLocation>
</comment>
<proteinExistence type="inferred from homology"/>
<accession>A0ABQ9KZL7</accession>
<evidence type="ECO:0000256" key="10">
    <source>
        <dbReference type="ARBA" id="ARBA00022833"/>
    </source>
</evidence>
<gene>
    <name evidence="17" type="ORF">P3X46_026986</name>
</gene>
<keyword evidence="5" id="KW-0808">Transferase</keyword>
<organism evidence="17 18">
    <name type="scientific">Hevea brasiliensis</name>
    <name type="common">Para rubber tree</name>
    <name type="synonym">Siphonia brasiliensis</name>
    <dbReference type="NCBI Taxonomy" id="3981"/>
    <lineage>
        <taxon>Eukaryota</taxon>
        <taxon>Viridiplantae</taxon>
        <taxon>Streptophyta</taxon>
        <taxon>Embryophyta</taxon>
        <taxon>Tracheophyta</taxon>
        <taxon>Spermatophyta</taxon>
        <taxon>Magnoliopsida</taxon>
        <taxon>eudicotyledons</taxon>
        <taxon>Gunneridae</taxon>
        <taxon>Pentapetalae</taxon>
        <taxon>rosids</taxon>
        <taxon>fabids</taxon>
        <taxon>Malpighiales</taxon>
        <taxon>Euphorbiaceae</taxon>
        <taxon>Crotonoideae</taxon>
        <taxon>Micrandreae</taxon>
        <taxon>Hevea</taxon>
    </lineage>
</organism>
<dbReference type="Proteomes" id="UP001174677">
    <property type="component" value="Chromosome 15"/>
</dbReference>
<comment type="pathway">
    <text evidence="3">Protein modification; protein ubiquitination.</text>
</comment>
<dbReference type="InterPro" id="IPR013083">
    <property type="entry name" value="Znf_RING/FYVE/PHD"/>
</dbReference>
<keyword evidence="18" id="KW-1185">Reference proteome</keyword>
<dbReference type="InterPro" id="IPR001841">
    <property type="entry name" value="Znf_RING"/>
</dbReference>
<keyword evidence="6 15" id="KW-0812">Transmembrane</keyword>
<evidence type="ECO:0000256" key="3">
    <source>
        <dbReference type="ARBA" id="ARBA00004906"/>
    </source>
</evidence>
<evidence type="ECO:0000256" key="8">
    <source>
        <dbReference type="ARBA" id="ARBA00022771"/>
    </source>
</evidence>
<evidence type="ECO:0000256" key="11">
    <source>
        <dbReference type="ARBA" id="ARBA00022989"/>
    </source>
</evidence>
<keyword evidence="11 15" id="KW-1133">Transmembrane helix</keyword>
<evidence type="ECO:0000256" key="6">
    <source>
        <dbReference type="ARBA" id="ARBA00022692"/>
    </source>
</evidence>
<dbReference type="CDD" id="cd16454">
    <property type="entry name" value="RING-H2_PA-TM-RING"/>
    <property type="match status" value="1"/>
</dbReference>
<evidence type="ECO:0000313" key="17">
    <source>
        <dbReference type="EMBL" id="KAJ9153559.1"/>
    </source>
</evidence>
<dbReference type="PROSITE" id="PS50089">
    <property type="entry name" value="ZF_RING_2"/>
    <property type="match status" value="1"/>
</dbReference>
<dbReference type="SMART" id="SM00184">
    <property type="entry name" value="RING"/>
    <property type="match status" value="1"/>
</dbReference>
<evidence type="ECO:0000313" key="18">
    <source>
        <dbReference type="Proteomes" id="UP001174677"/>
    </source>
</evidence>
<evidence type="ECO:0000256" key="5">
    <source>
        <dbReference type="ARBA" id="ARBA00022679"/>
    </source>
</evidence>
<evidence type="ECO:0000256" key="9">
    <source>
        <dbReference type="ARBA" id="ARBA00022786"/>
    </source>
</evidence>
<keyword evidence="9" id="KW-0833">Ubl conjugation pathway</keyword>
<sequence>MIPSDFVFLPSNQQNNFVNVMGFIIIILVCIILLCIVIMAIIFFAFYISFKYIIRPLFLNDSLNDLELGRFIYDQDLESHEEEILDELPRNMENEVARMQFIDWLLPSVKYGEEMKSKHEDCAICLDDYKDGDLCRIFPLCKHIFHPNCIDVWLEKNLTCPICRQYIFGI</sequence>
<keyword evidence="8 14" id="KW-0863">Zinc-finger</keyword>
<keyword evidence="7" id="KW-0479">Metal-binding</keyword>
<dbReference type="PANTHER" id="PTHR45768:SF18">
    <property type="entry name" value="RING-H2 FINGER PROTEIN ATL47-RELATED"/>
    <property type="match status" value="1"/>
</dbReference>
<dbReference type="Pfam" id="PF13639">
    <property type="entry name" value="zf-RING_2"/>
    <property type="match status" value="1"/>
</dbReference>
<dbReference type="EC" id="2.3.2.27" evidence="4"/>
<keyword evidence="10" id="KW-0862">Zinc</keyword>
<evidence type="ECO:0000256" key="12">
    <source>
        <dbReference type="ARBA" id="ARBA00023136"/>
    </source>
</evidence>
<comment type="similarity">
    <text evidence="13">Belongs to the RING-type zinc finger family. ATL subfamily.</text>
</comment>
<evidence type="ECO:0000256" key="13">
    <source>
        <dbReference type="ARBA" id="ARBA00024209"/>
    </source>
</evidence>
<feature type="domain" description="RING-type" evidence="16">
    <location>
        <begin position="122"/>
        <end position="164"/>
    </location>
</feature>
<keyword evidence="12 15" id="KW-0472">Membrane</keyword>
<evidence type="ECO:0000256" key="14">
    <source>
        <dbReference type="PROSITE-ProRule" id="PRU00175"/>
    </source>
</evidence>
<evidence type="ECO:0000259" key="16">
    <source>
        <dbReference type="PROSITE" id="PS50089"/>
    </source>
</evidence>
<dbReference type="Gene3D" id="3.30.40.10">
    <property type="entry name" value="Zinc/RING finger domain, C3HC4 (zinc finger)"/>
    <property type="match status" value="1"/>
</dbReference>
<dbReference type="PANTHER" id="PTHR45768">
    <property type="entry name" value="E3 UBIQUITIN-PROTEIN LIGASE RNF13-LIKE"/>
    <property type="match status" value="1"/>
</dbReference>
<reference evidence="17 18" key="1">
    <citation type="journal article" date="2023" name="Plant Biotechnol. J.">
        <title>Chromosome-level wild Hevea brasiliensis genome provides new tools for genomic-assisted breeding and valuable loci to elevate rubber yield.</title>
        <authorList>
            <person name="Cheng H."/>
            <person name="Song X."/>
            <person name="Hu Y."/>
            <person name="Wu T."/>
            <person name="Yang Q."/>
            <person name="An Z."/>
            <person name="Feng S."/>
            <person name="Deng Z."/>
            <person name="Wu W."/>
            <person name="Zeng X."/>
            <person name="Tu M."/>
            <person name="Wang X."/>
            <person name="Huang H."/>
        </authorList>
    </citation>
    <scope>NUCLEOTIDE SEQUENCE [LARGE SCALE GENOMIC DNA]</scope>
    <source>
        <strain evidence="17">MT/VB/25A 57/8</strain>
    </source>
</reference>
<evidence type="ECO:0000256" key="1">
    <source>
        <dbReference type="ARBA" id="ARBA00000900"/>
    </source>
</evidence>
<evidence type="ECO:0000256" key="7">
    <source>
        <dbReference type="ARBA" id="ARBA00022723"/>
    </source>
</evidence>
<evidence type="ECO:0000256" key="15">
    <source>
        <dbReference type="SAM" id="Phobius"/>
    </source>
</evidence>
<dbReference type="EMBL" id="JARPOI010000015">
    <property type="protein sequence ID" value="KAJ9153559.1"/>
    <property type="molecule type" value="Genomic_DNA"/>
</dbReference>
<dbReference type="SUPFAM" id="SSF57850">
    <property type="entry name" value="RING/U-box"/>
    <property type="match status" value="1"/>
</dbReference>
<feature type="transmembrane region" description="Helical" evidence="15">
    <location>
        <begin position="20"/>
        <end position="48"/>
    </location>
</feature>
<evidence type="ECO:0000256" key="2">
    <source>
        <dbReference type="ARBA" id="ARBA00004167"/>
    </source>
</evidence>
<comment type="catalytic activity">
    <reaction evidence="1">
        <text>S-ubiquitinyl-[E2 ubiquitin-conjugating enzyme]-L-cysteine + [acceptor protein]-L-lysine = [E2 ubiquitin-conjugating enzyme]-L-cysteine + N(6)-ubiquitinyl-[acceptor protein]-L-lysine.</text>
        <dbReference type="EC" id="2.3.2.27"/>
    </reaction>
</comment>